<dbReference type="Proteomes" id="UP000275408">
    <property type="component" value="Unassembled WGS sequence"/>
</dbReference>
<sequence>MNTVYFMLILFHLHISCAKILQCKDCDDDNGGISSEFKPKGYQWNMTDLKYTPDLIYKINSRYRRSLSDRLTRDSKLASFIDHFLQFLKALPEVLKRLETDLDHILKKNRMNGVITGRIKSLESLWNKMKQEKTSDYRDITDIVGCRVTVPTLSDISKFKNLYLRAFNKSVTEIRCYGVCGPTLESSDPRVKIYWPWRGSGYRRLHFKVAIPKLKTAAEIQVGTPYMTLWADWEHAVVYKGPKDLHENNDVKEYSQLLAEYYSILDNIRDRNMPKCPEILRKTKAKEIFSDQELKKFGVPFNACHLWSDLSLNIVSLHATANDV</sequence>
<evidence type="ECO:0000256" key="1">
    <source>
        <dbReference type="SAM" id="SignalP"/>
    </source>
</evidence>
<evidence type="ECO:0000313" key="3">
    <source>
        <dbReference type="EMBL" id="RMX48766.1"/>
    </source>
</evidence>
<dbReference type="Gene3D" id="3.30.460.10">
    <property type="entry name" value="Beta Polymerase, domain 2"/>
    <property type="match status" value="1"/>
</dbReference>
<dbReference type="SMART" id="SM00954">
    <property type="entry name" value="RelA_SpoT"/>
    <property type="match status" value="1"/>
</dbReference>
<dbReference type="AlphaFoldDB" id="A0A3M6U5A0"/>
<dbReference type="InterPro" id="IPR007685">
    <property type="entry name" value="RelA_SpoT"/>
</dbReference>
<keyword evidence="1" id="KW-0732">Signal</keyword>
<dbReference type="PANTHER" id="PTHR47837:SF1">
    <property type="entry name" value="GTP PYROPHOSPHOKINASE YJBM"/>
    <property type="match status" value="1"/>
</dbReference>
<gene>
    <name evidence="3" type="ORF">pdam_00001627</name>
</gene>
<dbReference type="PANTHER" id="PTHR47837">
    <property type="entry name" value="GTP PYROPHOSPHOKINASE YJBM"/>
    <property type="match status" value="1"/>
</dbReference>
<dbReference type="Pfam" id="PF04607">
    <property type="entry name" value="RelA_SpoT"/>
    <property type="match status" value="1"/>
</dbReference>
<evidence type="ECO:0000313" key="4">
    <source>
        <dbReference type="Proteomes" id="UP000275408"/>
    </source>
</evidence>
<organism evidence="3 4">
    <name type="scientific">Pocillopora damicornis</name>
    <name type="common">Cauliflower coral</name>
    <name type="synonym">Millepora damicornis</name>
    <dbReference type="NCBI Taxonomy" id="46731"/>
    <lineage>
        <taxon>Eukaryota</taxon>
        <taxon>Metazoa</taxon>
        <taxon>Cnidaria</taxon>
        <taxon>Anthozoa</taxon>
        <taxon>Hexacorallia</taxon>
        <taxon>Scleractinia</taxon>
        <taxon>Astrocoeniina</taxon>
        <taxon>Pocilloporidae</taxon>
        <taxon>Pocillopora</taxon>
    </lineage>
</organism>
<evidence type="ECO:0000259" key="2">
    <source>
        <dbReference type="SMART" id="SM00954"/>
    </source>
</evidence>
<dbReference type="GO" id="GO:0015969">
    <property type="term" value="P:guanosine tetraphosphate metabolic process"/>
    <property type="evidence" value="ECO:0007669"/>
    <property type="project" value="InterPro"/>
</dbReference>
<protein>
    <recommendedName>
        <fullName evidence="2">RelA/SpoT domain-containing protein</fullName>
    </recommendedName>
</protein>
<reference evidence="3 4" key="1">
    <citation type="journal article" date="2018" name="Sci. Rep.">
        <title>Comparative analysis of the Pocillopora damicornis genome highlights role of immune system in coral evolution.</title>
        <authorList>
            <person name="Cunning R."/>
            <person name="Bay R.A."/>
            <person name="Gillette P."/>
            <person name="Baker A.C."/>
            <person name="Traylor-Knowles N."/>
        </authorList>
    </citation>
    <scope>NUCLEOTIDE SEQUENCE [LARGE SCALE GENOMIC DNA]</scope>
    <source>
        <strain evidence="3">RSMAS</strain>
        <tissue evidence="3">Whole animal</tissue>
    </source>
</reference>
<dbReference type="InterPro" id="IPR052366">
    <property type="entry name" value="GTP_Pyrophosphokinase"/>
</dbReference>
<comment type="caution">
    <text evidence="3">The sequence shown here is derived from an EMBL/GenBank/DDBJ whole genome shotgun (WGS) entry which is preliminary data.</text>
</comment>
<dbReference type="EMBL" id="RCHS01002239">
    <property type="protein sequence ID" value="RMX48766.1"/>
    <property type="molecule type" value="Genomic_DNA"/>
</dbReference>
<dbReference type="InterPro" id="IPR043519">
    <property type="entry name" value="NT_sf"/>
</dbReference>
<name>A0A3M6U5A0_POCDA</name>
<proteinExistence type="predicted"/>
<feature type="signal peptide" evidence="1">
    <location>
        <begin position="1"/>
        <end position="18"/>
    </location>
</feature>
<feature type="domain" description="RelA/SpoT" evidence="2">
    <location>
        <begin position="117"/>
        <end position="245"/>
    </location>
</feature>
<accession>A0A3M6U5A0</accession>
<dbReference type="CDD" id="cd05399">
    <property type="entry name" value="NT_Rel-Spo_like"/>
    <property type="match status" value="1"/>
</dbReference>
<dbReference type="SUPFAM" id="SSF81301">
    <property type="entry name" value="Nucleotidyltransferase"/>
    <property type="match status" value="1"/>
</dbReference>
<keyword evidence="4" id="KW-1185">Reference proteome</keyword>
<feature type="chain" id="PRO_5018230577" description="RelA/SpoT domain-containing protein" evidence="1">
    <location>
        <begin position="19"/>
        <end position="324"/>
    </location>
</feature>